<evidence type="ECO:0008006" key="3">
    <source>
        <dbReference type="Google" id="ProtNLM"/>
    </source>
</evidence>
<proteinExistence type="predicted"/>
<comment type="caution">
    <text evidence="1">The sequence shown here is derived from an EMBL/GenBank/DDBJ whole genome shotgun (WGS) entry which is preliminary data.</text>
</comment>
<accession>A0ABN0ZD32</accession>
<dbReference type="EMBL" id="BAAAHB010000001">
    <property type="protein sequence ID" value="GAA0443814.1"/>
    <property type="molecule type" value="Genomic_DNA"/>
</dbReference>
<keyword evidence="2" id="KW-1185">Reference proteome</keyword>
<name>A0ABN0ZD32_9ACTN</name>
<reference evidence="1 2" key="1">
    <citation type="journal article" date="2019" name="Int. J. Syst. Evol. Microbiol.">
        <title>The Global Catalogue of Microorganisms (GCM) 10K type strain sequencing project: providing services to taxonomists for standard genome sequencing and annotation.</title>
        <authorList>
            <consortium name="The Broad Institute Genomics Platform"/>
            <consortium name="The Broad Institute Genome Sequencing Center for Infectious Disease"/>
            <person name="Wu L."/>
            <person name="Ma J."/>
        </authorList>
    </citation>
    <scope>NUCLEOTIDE SEQUENCE [LARGE SCALE GENOMIC DNA]</scope>
    <source>
        <strain evidence="1 2">JCM 10649</strain>
    </source>
</reference>
<evidence type="ECO:0000313" key="2">
    <source>
        <dbReference type="Proteomes" id="UP001499895"/>
    </source>
</evidence>
<sequence length="71" mass="7516">MESRHSAEGTLVSAAPTAAIRAQRGTSGKALTLGMRSRLIHGAVSHINLRSPSASSARRIYTFNQRLATAP</sequence>
<organism evidence="1 2">
    <name type="scientific">Streptomyces stramineus</name>
    <dbReference type="NCBI Taxonomy" id="173861"/>
    <lineage>
        <taxon>Bacteria</taxon>
        <taxon>Bacillati</taxon>
        <taxon>Actinomycetota</taxon>
        <taxon>Actinomycetes</taxon>
        <taxon>Kitasatosporales</taxon>
        <taxon>Streptomycetaceae</taxon>
        <taxon>Streptomyces</taxon>
    </lineage>
</organism>
<evidence type="ECO:0000313" key="1">
    <source>
        <dbReference type="EMBL" id="GAA0443814.1"/>
    </source>
</evidence>
<gene>
    <name evidence="1" type="ORF">GCM10009544_03300</name>
</gene>
<dbReference type="Proteomes" id="UP001499895">
    <property type="component" value="Unassembled WGS sequence"/>
</dbReference>
<protein>
    <recommendedName>
        <fullName evidence="3">Transposase</fullName>
    </recommendedName>
</protein>